<name>A0A0C3PG82_PISTI</name>
<dbReference type="EMBL" id="KN831960">
    <property type="protein sequence ID" value="KIO07321.1"/>
    <property type="molecule type" value="Genomic_DNA"/>
</dbReference>
<dbReference type="InParanoid" id="A0A0C3PG82"/>
<accession>A0A0C3PG82</accession>
<organism evidence="1 2">
    <name type="scientific">Pisolithus tinctorius Marx 270</name>
    <dbReference type="NCBI Taxonomy" id="870435"/>
    <lineage>
        <taxon>Eukaryota</taxon>
        <taxon>Fungi</taxon>
        <taxon>Dikarya</taxon>
        <taxon>Basidiomycota</taxon>
        <taxon>Agaricomycotina</taxon>
        <taxon>Agaricomycetes</taxon>
        <taxon>Agaricomycetidae</taxon>
        <taxon>Boletales</taxon>
        <taxon>Sclerodermatineae</taxon>
        <taxon>Pisolithaceae</taxon>
        <taxon>Pisolithus</taxon>
    </lineage>
</organism>
<reference evidence="1 2" key="1">
    <citation type="submission" date="2014-04" db="EMBL/GenBank/DDBJ databases">
        <authorList>
            <consortium name="DOE Joint Genome Institute"/>
            <person name="Kuo A."/>
            <person name="Kohler A."/>
            <person name="Costa M.D."/>
            <person name="Nagy L.G."/>
            <person name="Floudas D."/>
            <person name="Copeland A."/>
            <person name="Barry K.W."/>
            <person name="Cichocki N."/>
            <person name="Veneault-Fourrey C."/>
            <person name="LaButti K."/>
            <person name="Lindquist E.A."/>
            <person name="Lipzen A."/>
            <person name="Lundell T."/>
            <person name="Morin E."/>
            <person name="Murat C."/>
            <person name="Sun H."/>
            <person name="Tunlid A."/>
            <person name="Henrissat B."/>
            <person name="Grigoriev I.V."/>
            <person name="Hibbett D.S."/>
            <person name="Martin F."/>
            <person name="Nordberg H.P."/>
            <person name="Cantor M.N."/>
            <person name="Hua S.X."/>
        </authorList>
    </citation>
    <scope>NUCLEOTIDE SEQUENCE [LARGE SCALE GENOMIC DNA]</scope>
    <source>
        <strain evidence="1 2">Marx 270</strain>
    </source>
</reference>
<protein>
    <submittedName>
        <fullName evidence="1">Uncharacterized protein</fullName>
    </submittedName>
</protein>
<proteinExistence type="predicted"/>
<gene>
    <name evidence="1" type="ORF">M404DRAFT_998081</name>
</gene>
<reference evidence="2" key="2">
    <citation type="submission" date="2015-01" db="EMBL/GenBank/DDBJ databases">
        <title>Evolutionary Origins and Diversification of the Mycorrhizal Mutualists.</title>
        <authorList>
            <consortium name="DOE Joint Genome Institute"/>
            <consortium name="Mycorrhizal Genomics Consortium"/>
            <person name="Kohler A."/>
            <person name="Kuo A."/>
            <person name="Nagy L.G."/>
            <person name="Floudas D."/>
            <person name="Copeland A."/>
            <person name="Barry K.W."/>
            <person name="Cichocki N."/>
            <person name="Veneault-Fourrey C."/>
            <person name="LaButti K."/>
            <person name="Lindquist E.A."/>
            <person name="Lipzen A."/>
            <person name="Lundell T."/>
            <person name="Morin E."/>
            <person name="Murat C."/>
            <person name="Riley R."/>
            <person name="Ohm R."/>
            <person name="Sun H."/>
            <person name="Tunlid A."/>
            <person name="Henrissat B."/>
            <person name="Grigoriev I.V."/>
            <person name="Hibbett D.S."/>
            <person name="Martin F."/>
        </authorList>
    </citation>
    <scope>NUCLEOTIDE SEQUENCE [LARGE SCALE GENOMIC DNA]</scope>
    <source>
        <strain evidence="2">Marx 270</strain>
    </source>
</reference>
<dbReference type="AlphaFoldDB" id="A0A0C3PG82"/>
<evidence type="ECO:0000313" key="2">
    <source>
        <dbReference type="Proteomes" id="UP000054217"/>
    </source>
</evidence>
<sequence length="74" mass="8209">METDDASGKQLRDTAVDNSFALEQALSLVNKYFTKRKRSLTTSHLQTEVSIRCSSPRVVLQMCQGIQQFSGLGS</sequence>
<evidence type="ECO:0000313" key="1">
    <source>
        <dbReference type="EMBL" id="KIO07321.1"/>
    </source>
</evidence>
<keyword evidence="2" id="KW-1185">Reference proteome</keyword>
<dbReference type="HOGENOM" id="CLU_2688793_0_0_1"/>
<dbReference type="Proteomes" id="UP000054217">
    <property type="component" value="Unassembled WGS sequence"/>
</dbReference>